<keyword evidence="4" id="KW-0788">Thiol protease</keyword>
<dbReference type="Proteomes" id="UP000325289">
    <property type="component" value="Unassembled WGS sequence"/>
</dbReference>
<evidence type="ECO:0000256" key="4">
    <source>
        <dbReference type="ARBA" id="ARBA00022807"/>
    </source>
</evidence>
<evidence type="ECO:0000313" key="7">
    <source>
        <dbReference type="Proteomes" id="UP000325289"/>
    </source>
</evidence>
<accession>A0A1I1ULE1</accession>
<dbReference type="GO" id="GO:0008234">
    <property type="term" value="F:cysteine-type peptidase activity"/>
    <property type="evidence" value="ECO:0007669"/>
    <property type="project" value="UniProtKB-KW"/>
</dbReference>
<dbReference type="InterPro" id="IPR051794">
    <property type="entry name" value="PG_Endopeptidase_C40"/>
</dbReference>
<keyword evidence="3" id="KW-0378">Hydrolase</keyword>
<evidence type="ECO:0000313" key="6">
    <source>
        <dbReference type="EMBL" id="SFD71579.1"/>
    </source>
</evidence>
<dbReference type="InterPro" id="IPR038765">
    <property type="entry name" value="Papain-like_cys_pep_sf"/>
</dbReference>
<gene>
    <name evidence="6" type="ORF">SAMN04515678_102405</name>
</gene>
<evidence type="ECO:0000259" key="5">
    <source>
        <dbReference type="PROSITE" id="PS51935"/>
    </source>
</evidence>
<feature type="domain" description="NlpC/P60" evidence="5">
    <location>
        <begin position="152"/>
        <end position="276"/>
    </location>
</feature>
<evidence type="ECO:0000256" key="2">
    <source>
        <dbReference type="ARBA" id="ARBA00022670"/>
    </source>
</evidence>
<keyword evidence="2" id="KW-0645">Protease</keyword>
<dbReference type="PANTHER" id="PTHR47359">
    <property type="entry name" value="PEPTIDOGLYCAN DL-ENDOPEPTIDASE CWLO"/>
    <property type="match status" value="1"/>
</dbReference>
<dbReference type="Gene3D" id="3.90.1720.10">
    <property type="entry name" value="endopeptidase domain like (from Nostoc punctiforme)"/>
    <property type="match status" value="1"/>
</dbReference>
<dbReference type="SUPFAM" id="SSF54001">
    <property type="entry name" value="Cysteine proteinases"/>
    <property type="match status" value="1"/>
</dbReference>
<proteinExistence type="inferred from homology"/>
<sequence length="281" mass="29433">MDRRLTPANERIAAAYLQGRVTAPRFVEGEPARVAVPVADLLDAPGGARDRQLLYGAEVTVFERLHAFAFVQSVADGYVGYVAEARLGPTGPAATHVVAARATHAYPEPDFKAREIMGLSLGSRVAVTGGAEGARFVETALGFVPAVHLAPIGAARDPVAVAARLIGTPYLWGGNSAFGIDCSGLVQIALAACGMSCPGDSDLQEAALGETLAEGAELRRGDLLFWKGHVGWVADRETLLHANAHHMSVAYEPLGAAIARIEAQGDGPVTRRARLSLPETP</sequence>
<reference evidence="6 7" key="1">
    <citation type="submission" date="2016-10" db="EMBL/GenBank/DDBJ databases">
        <authorList>
            <person name="Varghese N."/>
            <person name="Submissions S."/>
        </authorList>
    </citation>
    <scope>NUCLEOTIDE SEQUENCE [LARGE SCALE GENOMIC DNA]</scope>
    <source>
        <strain evidence="7">YIM D21,KCTC 23444,ACCC 10710</strain>
    </source>
</reference>
<dbReference type="GO" id="GO:0006508">
    <property type="term" value="P:proteolysis"/>
    <property type="evidence" value="ECO:0007669"/>
    <property type="project" value="UniProtKB-KW"/>
</dbReference>
<dbReference type="PANTHER" id="PTHR47359:SF3">
    <property type="entry name" value="NLP_P60 DOMAIN-CONTAINING PROTEIN-RELATED"/>
    <property type="match status" value="1"/>
</dbReference>
<protein>
    <submittedName>
        <fullName evidence="6">NlpC/P60 family protein</fullName>
    </submittedName>
</protein>
<dbReference type="InterPro" id="IPR041382">
    <property type="entry name" value="SH3_16"/>
</dbReference>
<organism evidence="6 7">
    <name type="scientific">Roseivivax sediminis</name>
    <dbReference type="NCBI Taxonomy" id="936889"/>
    <lineage>
        <taxon>Bacteria</taxon>
        <taxon>Pseudomonadati</taxon>
        <taxon>Pseudomonadota</taxon>
        <taxon>Alphaproteobacteria</taxon>
        <taxon>Rhodobacterales</taxon>
        <taxon>Roseobacteraceae</taxon>
        <taxon>Roseivivax</taxon>
    </lineage>
</organism>
<dbReference type="Pfam" id="PF00877">
    <property type="entry name" value="NLPC_P60"/>
    <property type="match status" value="1"/>
</dbReference>
<evidence type="ECO:0000256" key="3">
    <source>
        <dbReference type="ARBA" id="ARBA00022801"/>
    </source>
</evidence>
<comment type="similarity">
    <text evidence="1">Belongs to the peptidase C40 family.</text>
</comment>
<dbReference type="InterPro" id="IPR000064">
    <property type="entry name" value="NLP_P60_dom"/>
</dbReference>
<dbReference type="Pfam" id="PF18348">
    <property type="entry name" value="SH3_16"/>
    <property type="match status" value="1"/>
</dbReference>
<dbReference type="EMBL" id="FOMS01000002">
    <property type="protein sequence ID" value="SFD71579.1"/>
    <property type="molecule type" value="Genomic_DNA"/>
</dbReference>
<dbReference type="PROSITE" id="PS51935">
    <property type="entry name" value="NLPC_P60"/>
    <property type="match status" value="1"/>
</dbReference>
<evidence type="ECO:0000256" key="1">
    <source>
        <dbReference type="ARBA" id="ARBA00007074"/>
    </source>
</evidence>
<name>A0A1I1ULE1_9RHOB</name>
<dbReference type="AlphaFoldDB" id="A0A1I1ULE1"/>
<keyword evidence="7" id="KW-1185">Reference proteome</keyword>